<evidence type="ECO:0000256" key="8">
    <source>
        <dbReference type="ARBA" id="ARBA00022989"/>
    </source>
</evidence>
<dbReference type="EMBL" id="RYYU01000001">
    <property type="protein sequence ID" value="RUL59148.1"/>
    <property type="molecule type" value="Genomic_DNA"/>
</dbReference>
<gene>
    <name evidence="12" type="primary">yajC</name>
    <name evidence="12" type="ORF">EHV08_04800</name>
</gene>
<dbReference type="PANTHER" id="PTHR33909">
    <property type="entry name" value="SEC TRANSLOCON ACCESSORY COMPLEX SUBUNIT YAJC"/>
    <property type="match status" value="1"/>
</dbReference>
<keyword evidence="9" id="KW-0811">Translocation</keyword>
<keyword evidence="8 11" id="KW-1133">Transmembrane helix</keyword>
<name>A0A3S0PU97_9BACT</name>
<evidence type="ECO:0000256" key="1">
    <source>
        <dbReference type="ARBA" id="ARBA00004162"/>
    </source>
</evidence>
<evidence type="ECO:0000256" key="10">
    <source>
        <dbReference type="ARBA" id="ARBA00023136"/>
    </source>
</evidence>
<dbReference type="NCBIfam" id="TIGR00739">
    <property type="entry name" value="yajC"/>
    <property type="match status" value="1"/>
</dbReference>
<evidence type="ECO:0000256" key="6">
    <source>
        <dbReference type="ARBA" id="ARBA00022692"/>
    </source>
</evidence>
<reference evidence="12 13" key="1">
    <citation type="submission" date="2018-12" db="EMBL/GenBank/DDBJ databases">
        <title>Genome sequencing of Prevotella sp. KCOM 3155 (= JS262).</title>
        <authorList>
            <person name="Kook J.-K."/>
            <person name="Park S.-N."/>
            <person name="Lim Y.K."/>
        </authorList>
    </citation>
    <scope>NUCLEOTIDE SEQUENCE [LARGE SCALE GENOMIC DNA]</scope>
    <source>
        <strain evidence="12 13">KCOM 3155</strain>
    </source>
</reference>
<dbReference type="PRINTS" id="PR01853">
    <property type="entry name" value="YAJCTRNLCASE"/>
</dbReference>
<comment type="similarity">
    <text evidence="2">Belongs to the YajC family.</text>
</comment>
<proteinExistence type="inferred from homology"/>
<evidence type="ECO:0000313" key="13">
    <source>
        <dbReference type="Proteomes" id="UP000278983"/>
    </source>
</evidence>
<dbReference type="GO" id="GO:0015031">
    <property type="term" value="P:protein transport"/>
    <property type="evidence" value="ECO:0007669"/>
    <property type="project" value="UniProtKB-KW"/>
</dbReference>
<evidence type="ECO:0000256" key="5">
    <source>
        <dbReference type="ARBA" id="ARBA00022475"/>
    </source>
</evidence>
<dbReference type="Pfam" id="PF02699">
    <property type="entry name" value="YajC"/>
    <property type="match status" value="1"/>
</dbReference>
<dbReference type="AlphaFoldDB" id="A0A3S0PU97"/>
<keyword evidence="5" id="KW-1003">Cell membrane</keyword>
<keyword evidence="4" id="KW-0813">Transport</keyword>
<dbReference type="OrthoDB" id="9800132at2"/>
<evidence type="ECO:0000256" key="7">
    <source>
        <dbReference type="ARBA" id="ARBA00022927"/>
    </source>
</evidence>
<feature type="transmembrane region" description="Helical" evidence="11">
    <location>
        <begin position="15"/>
        <end position="36"/>
    </location>
</feature>
<organism evidence="12 13">
    <name type="scientific">Prevotella koreensis</name>
    <dbReference type="NCBI Taxonomy" id="2490854"/>
    <lineage>
        <taxon>Bacteria</taxon>
        <taxon>Pseudomonadati</taxon>
        <taxon>Bacteroidota</taxon>
        <taxon>Bacteroidia</taxon>
        <taxon>Bacteroidales</taxon>
        <taxon>Prevotellaceae</taxon>
        <taxon>Prevotella</taxon>
    </lineage>
</organism>
<keyword evidence="7" id="KW-0653">Protein transport</keyword>
<accession>A0A3S0PU97</accession>
<evidence type="ECO:0000256" key="2">
    <source>
        <dbReference type="ARBA" id="ARBA00006742"/>
    </source>
</evidence>
<evidence type="ECO:0000313" key="12">
    <source>
        <dbReference type="EMBL" id="RUL59148.1"/>
    </source>
</evidence>
<evidence type="ECO:0000256" key="11">
    <source>
        <dbReference type="SAM" id="Phobius"/>
    </source>
</evidence>
<keyword evidence="13" id="KW-1185">Reference proteome</keyword>
<dbReference type="GO" id="GO:0005886">
    <property type="term" value="C:plasma membrane"/>
    <property type="evidence" value="ECO:0007669"/>
    <property type="project" value="UniProtKB-SubCell"/>
</dbReference>
<comment type="subcellular location">
    <subcellularLocation>
        <location evidence="1">Cell membrane</location>
        <topology evidence="1">Single-pass membrane protein</topology>
    </subcellularLocation>
</comment>
<dbReference type="Proteomes" id="UP000278983">
    <property type="component" value="Unassembled WGS sequence"/>
</dbReference>
<sequence length="109" mass="12049">MTTTMLLEGAQQGQGGGWTMIIMLLAVFAIMWFFMIRPQQKQQKKIREFQNSLEEGARVIIGGGIHGTVKRIDNNDNVIEVEIAKGTVIRVDRAQVYADTASAAATPQK</sequence>
<comment type="caution">
    <text evidence="12">The sequence shown here is derived from an EMBL/GenBank/DDBJ whole genome shotgun (WGS) entry which is preliminary data.</text>
</comment>
<protein>
    <recommendedName>
        <fullName evidence="3">Sec translocon accessory complex subunit YajC</fullName>
    </recommendedName>
</protein>
<keyword evidence="6 11" id="KW-0812">Transmembrane</keyword>
<evidence type="ECO:0000256" key="3">
    <source>
        <dbReference type="ARBA" id="ARBA00014962"/>
    </source>
</evidence>
<evidence type="ECO:0000256" key="4">
    <source>
        <dbReference type="ARBA" id="ARBA00022448"/>
    </source>
</evidence>
<dbReference type="RefSeq" id="WP_126678318.1">
    <property type="nucleotide sequence ID" value="NZ_CAUTIM010000013.1"/>
</dbReference>
<evidence type="ECO:0000256" key="9">
    <source>
        <dbReference type="ARBA" id="ARBA00023010"/>
    </source>
</evidence>
<dbReference type="InterPro" id="IPR003849">
    <property type="entry name" value="Preprotein_translocase_YajC"/>
</dbReference>
<dbReference type="SMART" id="SM01323">
    <property type="entry name" value="YajC"/>
    <property type="match status" value="1"/>
</dbReference>
<dbReference type="PANTHER" id="PTHR33909:SF1">
    <property type="entry name" value="SEC TRANSLOCON ACCESSORY COMPLEX SUBUNIT YAJC"/>
    <property type="match status" value="1"/>
</dbReference>
<keyword evidence="10 11" id="KW-0472">Membrane</keyword>